<evidence type="ECO:0000313" key="3">
    <source>
        <dbReference type="Proteomes" id="UP000187608"/>
    </source>
</evidence>
<evidence type="ECO:0008006" key="4">
    <source>
        <dbReference type="Google" id="ProtNLM"/>
    </source>
</evidence>
<keyword evidence="1" id="KW-0472">Membrane</keyword>
<evidence type="ECO:0000313" key="2">
    <source>
        <dbReference type="EMBL" id="SIS45289.1"/>
    </source>
</evidence>
<keyword evidence="3" id="KW-1185">Reference proteome</keyword>
<name>A0A1N7J7J9_9BACI</name>
<dbReference type="AlphaFoldDB" id="A0A1N7J7J9"/>
<evidence type="ECO:0000256" key="1">
    <source>
        <dbReference type="SAM" id="Phobius"/>
    </source>
</evidence>
<sequence>MYSEFAQPSWILSMYFLHALLILLLFLLVHRRIKEEDRGVLSWITVISLFLPVIGEAFGLLAWAVAKRVGVNDMMEDYEEYVTYKPLMLERIRHESRESYDILPLVESFNDSQGSRQQETIMRLINSNISEKGRYLNIGLMNTDAEMVHYSATTINLLMDKHEKEVELAKEKYASNHSTGAIELLETYERYMDSGLLEGVAKQKLEQEYEELLTKERAIGHQDPLILQRLGQLYLSRNEEEKGVRVIEELIGRFPQDARGYLSLIHHYYRKNDRSGLKDVLLSMQANVPGENIPEDRRYVLQQMWGDFS</sequence>
<keyword evidence="1" id="KW-0812">Transmembrane</keyword>
<protein>
    <recommendedName>
        <fullName evidence="4">Tetratricopeptide repeat-containing protein</fullName>
    </recommendedName>
</protein>
<dbReference type="SUPFAM" id="SSF48452">
    <property type="entry name" value="TPR-like"/>
    <property type="match status" value="1"/>
</dbReference>
<dbReference type="Proteomes" id="UP000187608">
    <property type="component" value="Unassembled WGS sequence"/>
</dbReference>
<feature type="transmembrane region" description="Helical" evidence="1">
    <location>
        <begin position="12"/>
        <end position="29"/>
    </location>
</feature>
<dbReference type="InterPro" id="IPR011990">
    <property type="entry name" value="TPR-like_helical_dom_sf"/>
</dbReference>
<proteinExistence type="predicted"/>
<dbReference type="Gene3D" id="1.25.40.10">
    <property type="entry name" value="Tetratricopeptide repeat domain"/>
    <property type="match status" value="1"/>
</dbReference>
<gene>
    <name evidence="2" type="ORF">SAMN05421687_10479</name>
</gene>
<dbReference type="EMBL" id="FTOC01000004">
    <property type="protein sequence ID" value="SIS45289.1"/>
    <property type="molecule type" value="Genomic_DNA"/>
</dbReference>
<organism evidence="2 3">
    <name type="scientific">Salimicrobium flavidum</name>
    <dbReference type="NCBI Taxonomy" id="570947"/>
    <lineage>
        <taxon>Bacteria</taxon>
        <taxon>Bacillati</taxon>
        <taxon>Bacillota</taxon>
        <taxon>Bacilli</taxon>
        <taxon>Bacillales</taxon>
        <taxon>Bacillaceae</taxon>
        <taxon>Salimicrobium</taxon>
    </lineage>
</organism>
<dbReference type="STRING" id="570947.SAMN05421687_10479"/>
<feature type="transmembrane region" description="Helical" evidence="1">
    <location>
        <begin position="41"/>
        <end position="66"/>
    </location>
</feature>
<accession>A0A1N7J7J9</accession>
<keyword evidence="1" id="KW-1133">Transmembrane helix</keyword>
<reference evidence="3" key="1">
    <citation type="submission" date="2017-01" db="EMBL/GenBank/DDBJ databases">
        <authorList>
            <person name="Varghese N."/>
            <person name="Submissions S."/>
        </authorList>
    </citation>
    <scope>NUCLEOTIDE SEQUENCE [LARGE SCALE GENOMIC DNA]</scope>
    <source>
        <strain evidence="3">DSM 23127</strain>
    </source>
</reference>
<dbReference type="RefSeq" id="WP_076558220.1">
    <property type="nucleotide sequence ID" value="NZ_FTOC01000004.1"/>
</dbReference>
<dbReference type="OrthoDB" id="1933450at2"/>